<proteinExistence type="predicted"/>
<evidence type="ECO:0000313" key="2">
    <source>
        <dbReference type="Proteomes" id="UP000266861"/>
    </source>
</evidence>
<dbReference type="AlphaFoldDB" id="A0A397G9J2"/>
<dbReference type="EMBL" id="PQFF01000528">
    <property type="protein sequence ID" value="RHZ46056.1"/>
    <property type="molecule type" value="Genomic_DNA"/>
</dbReference>
<dbReference type="Proteomes" id="UP000266861">
    <property type="component" value="Unassembled WGS sequence"/>
</dbReference>
<accession>A0A397G9J2</accession>
<reference evidence="1 2" key="1">
    <citation type="submission" date="2018-08" db="EMBL/GenBank/DDBJ databases">
        <title>Genome and evolution of the arbuscular mycorrhizal fungus Diversispora epigaea (formerly Glomus versiforme) and its bacterial endosymbionts.</title>
        <authorList>
            <person name="Sun X."/>
            <person name="Fei Z."/>
            <person name="Harrison M."/>
        </authorList>
    </citation>
    <scope>NUCLEOTIDE SEQUENCE [LARGE SCALE GENOMIC DNA]</scope>
    <source>
        <strain evidence="1 2">IT104</strain>
    </source>
</reference>
<organism evidence="1 2">
    <name type="scientific">Diversispora epigaea</name>
    <dbReference type="NCBI Taxonomy" id="1348612"/>
    <lineage>
        <taxon>Eukaryota</taxon>
        <taxon>Fungi</taxon>
        <taxon>Fungi incertae sedis</taxon>
        <taxon>Mucoromycota</taxon>
        <taxon>Glomeromycotina</taxon>
        <taxon>Glomeromycetes</taxon>
        <taxon>Diversisporales</taxon>
        <taxon>Diversisporaceae</taxon>
        <taxon>Diversispora</taxon>
    </lineage>
</organism>
<protein>
    <submittedName>
        <fullName evidence="1">Uncharacterized protein</fullName>
    </submittedName>
</protein>
<sequence>MNNSFFENKTLSETREFRNGVNDKFYCPYINIDSIYNQTRIYRLYFYTVCKKKFHARMAKAELTKEIQINPMLMNKPITFINHKDITPSLHLIYMSLFSKLGLFKGSECQGPITLPLCIYGSVFDFKGLEE</sequence>
<comment type="caution">
    <text evidence="1">The sequence shown here is derived from an EMBL/GenBank/DDBJ whole genome shotgun (WGS) entry which is preliminary data.</text>
</comment>
<keyword evidence="2" id="KW-1185">Reference proteome</keyword>
<gene>
    <name evidence="1" type="ORF">Glove_637g29</name>
</gene>
<evidence type="ECO:0000313" key="1">
    <source>
        <dbReference type="EMBL" id="RHZ46056.1"/>
    </source>
</evidence>
<name>A0A397G9J2_9GLOM</name>